<keyword evidence="6" id="KW-0949">S-adenosyl-L-methionine</keyword>
<evidence type="ECO:0000259" key="12">
    <source>
        <dbReference type="Pfam" id="PF13588"/>
    </source>
</evidence>
<evidence type="ECO:0000256" key="8">
    <source>
        <dbReference type="ARBA" id="ARBA00023125"/>
    </source>
</evidence>
<dbReference type="EMBL" id="UGQB01000004">
    <property type="protein sequence ID" value="STZ07174.1"/>
    <property type="molecule type" value="Genomic_DNA"/>
</dbReference>
<dbReference type="PANTHER" id="PTHR42933:SF3">
    <property type="entry name" value="TYPE I RESTRICTION ENZYME MJAVIII METHYLASE SUBUNIT"/>
    <property type="match status" value="1"/>
</dbReference>
<dbReference type="GO" id="GO:0003677">
    <property type="term" value="F:DNA binding"/>
    <property type="evidence" value="ECO:0007669"/>
    <property type="project" value="UniProtKB-KW"/>
</dbReference>
<organism evidence="13 14">
    <name type="scientific">Moraxella caprae</name>
    <dbReference type="NCBI Taxonomy" id="90240"/>
    <lineage>
        <taxon>Bacteria</taxon>
        <taxon>Pseudomonadati</taxon>
        <taxon>Pseudomonadota</taxon>
        <taxon>Gammaproteobacteria</taxon>
        <taxon>Moraxellales</taxon>
        <taxon>Moraxellaceae</taxon>
        <taxon>Moraxella</taxon>
    </lineage>
</organism>
<keyword evidence="5 13" id="KW-0808">Transferase</keyword>
<sequence>MITAQTLPDLLVLLNFNQHGNIWTKTFNETTLLQVDFDNKTLIYPKNLKINEKQTCNFSSNENFVVFECVHRLLEKGYQACDIELEKRWSLGHSQKSGRADICVYHNDDLLMIIECKTYGTEYNKALKILKDDGGQLFSYWQQDRSVKWLGLYASDIIDDELIYKNDIIKCSDDENLKLLSQTDESIGLYNNAHNKQKLHEIWQETYLRQLHQELFFGDETTAYHIGIKPLRKKDLQDFNPDDKIINQFEEILRHNAVSDKENAFNRLIALFICKLVDEIQKDENNEVEFQYKVGQDTFETLQDRLQRLYTEGMDRFMKEEIFYIPNEYAQDIFSRYQGGDRIHAIDELKHTIRKLKFYTNNDFSFKDVHNEALFLQNGKILVEMVQLFEKYRIVYPSKHQFLGDLFEQLLNKGFKQNEGQFFTPSPITRFIWDSLPLQNIINKSDDKYPKVIDYACGSGHFLTEAIEAINNAKPNSNNDWVRDSIFGIEKDYRLARVSQVSMFMNGAGDSNIIFGDGLDNDIGKGIQNEQFDILVANPPYSVSAFKSHLKLKNNQLSLLNLITNNGGEIEVLFCERIAQLLKSGGIGAVILPSSILSNDSTSYTGARELLLQEFFIHAIVNLGSKTFGATGTNTVILFLEKMKYPPKQINFAKDHARAIFNKAELNNWNDKNVYQRYLNKIDVPVDIYDKFRLKTLTWDELTTIDNEYIVLHRQSLLPKIGLDKTQKDLSDDEKNAIITKKFLIEFELLEKEKITFFALTDNQKTLIINAPSENAKQKEFLGYDWSNRKGAEGIQIIKAGGKLYDHDNRFAENTLAHYIRQMFERKDIAIADTYGEYAYMVNTVDMLDFGLIGFNKSIRTSIQKRIEINSKYPLIKLVDFPSEIRKGKSITAKNAISGNYKVVAGGKDFAYTHNEYNRDENTITISASGANAGFVNFWKEKIFASDCTTIRGKTELATKYIFVYLQSMQQALFDLARGSAQPHVYPDDIKNFKIPLPPPSIQQQIIDECQKIDDEYENSRMAIETYRQKIADIFNELEIVYKTQGGGLNLVNLGDICQSYIGLTYKPEHINDNGILVLRSSNIKNGKLDFNDQVRVKLNINDKYFVKNKDVLICVRNGSKKLLGKSAYLDNLNEPMTFGAFMAICRSNKFSKWIYLWTQSKHYAEQIEKISSTVSINQLTQKTLLSFKIPILQSHDEMQKIIEKAELYEQKIEIHTKVINESQRKKEAILAKYL</sequence>
<keyword evidence="8" id="KW-0238">DNA-binding</keyword>
<name>A0A378QW10_9GAMM</name>
<dbReference type="Pfam" id="PF01420">
    <property type="entry name" value="Methylase_S"/>
    <property type="match status" value="2"/>
</dbReference>
<feature type="domain" description="DNA methylase adenine-specific" evidence="11">
    <location>
        <begin position="400"/>
        <end position="673"/>
    </location>
</feature>
<keyword evidence="14" id="KW-1185">Reference proteome</keyword>
<evidence type="ECO:0000259" key="11">
    <source>
        <dbReference type="Pfam" id="PF02384"/>
    </source>
</evidence>
<dbReference type="SUPFAM" id="SSF53335">
    <property type="entry name" value="S-adenosyl-L-methionine-dependent methyltransferases"/>
    <property type="match status" value="1"/>
</dbReference>
<evidence type="ECO:0000256" key="9">
    <source>
        <dbReference type="ARBA" id="ARBA00047942"/>
    </source>
</evidence>
<comment type="similarity">
    <text evidence="1">Belongs to the N(4)/N(6)-methyltransferase family.</text>
</comment>
<evidence type="ECO:0000313" key="14">
    <source>
        <dbReference type="Proteomes" id="UP000254065"/>
    </source>
</evidence>
<dbReference type="STRING" id="1122244.GCA_000426885_02077"/>
<dbReference type="EC" id="2.1.1.72" evidence="3"/>
<dbReference type="Gene3D" id="3.40.50.150">
    <property type="entry name" value="Vaccinia Virus protein VP39"/>
    <property type="match status" value="1"/>
</dbReference>
<evidence type="ECO:0000256" key="5">
    <source>
        <dbReference type="ARBA" id="ARBA00022679"/>
    </source>
</evidence>
<dbReference type="InterPro" id="IPR051537">
    <property type="entry name" value="DNA_Adenine_Mtase"/>
</dbReference>
<dbReference type="InterPro" id="IPR044946">
    <property type="entry name" value="Restrct_endonuc_typeI_TRD_sf"/>
</dbReference>
<dbReference type="AlphaFoldDB" id="A0A378QW10"/>
<dbReference type="RefSeq" id="WP_115341001.1">
    <property type="nucleotide sequence ID" value="NZ_UGQB01000004.1"/>
</dbReference>
<dbReference type="InterPro" id="IPR029063">
    <property type="entry name" value="SAM-dependent_MTases_sf"/>
</dbReference>
<dbReference type="InterPro" id="IPR000055">
    <property type="entry name" value="Restrct_endonuc_typeI_TRD"/>
</dbReference>
<dbReference type="GO" id="GO:0009007">
    <property type="term" value="F:site-specific DNA-methyltransferase (adenine-specific) activity"/>
    <property type="evidence" value="ECO:0007669"/>
    <property type="project" value="UniProtKB-EC"/>
</dbReference>
<evidence type="ECO:0000259" key="10">
    <source>
        <dbReference type="Pfam" id="PF01420"/>
    </source>
</evidence>
<proteinExistence type="inferred from homology"/>
<dbReference type="InterPro" id="IPR029464">
    <property type="entry name" value="HSDR_N"/>
</dbReference>
<comment type="similarity">
    <text evidence="2">Belongs to the type-I restriction system S methylase family.</text>
</comment>
<dbReference type="OrthoDB" id="398435at2"/>
<evidence type="ECO:0000256" key="7">
    <source>
        <dbReference type="ARBA" id="ARBA00022747"/>
    </source>
</evidence>
<feature type="domain" description="Type I restriction enzyme R protein N-terminal" evidence="12">
    <location>
        <begin position="69"/>
        <end position="125"/>
    </location>
</feature>
<dbReference type="SUPFAM" id="SSF116734">
    <property type="entry name" value="DNA methylase specificity domain"/>
    <property type="match status" value="2"/>
</dbReference>
<dbReference type="REBASE" id="406636">
    <property type="entry name" value="Mca12877ORF129P"/>
</dbReference>
<evidence type="ECO:0000256" key="1">
    <source>
        <dbReference type="ARBA" id="ARBA00006594"/>
    </source>
</evidence>
<dbReference type="InterPro" id="IPR002052">
    <property type="entry name" value="DNA_methylase_N6_adenine_CS"/>
</dbReference>
<protein>
    <recommendedName>
        <fullName evidence="3">site-specific DNA-methyltransferase (adenine-specific)</fullName>
        <ecNumber evidence="3">2.1.1.72</ecNumber>
    </recommendedName>
</protein>
<accession>A0A378QW10</accession>
<dbReference type="Proteomes" id="UP000254065">
    <property type="component" value="Unassembled WGS sequence"/>
</dbReference>
<feature type="domain" description="Type I restriction modification DNA specificity" evidence="10">
    <location>
        <begin position="1052"/>
        <end position="1222"/>
    </location>
</feature>
<reference evidence="13 14" key="1">
    <citation type="submission" date="2018-06" db="EMBL/GenBank/DDBJ databases">
        <authorList>
            <consortium name="Pathogen Informatics"/>
            <person name="Doyle S."/>
        </authorList>
    </citation>
    <scope>NUCLEOTIDE SEQUENCE [LARGE SCALE GENOMIC DNA]</scope>
    <source>
        <strain evidence="13 14">NCTC12877</strain>
    </source>
</reference>
<evidence type="ECO:0000256" key="4">
    <source>
        <dbReference type="ARBA" id="ARBA00022603"/>
    </source>
</evidence>
<dbReference type="PRINTS" id="PR00507">
    <property type="entry name" value="N12N6MTFRASE"/>
</dbReference>
<dbReference type="GO" id="GO:0032259">
    <property type="term" value="P:methylation"/>
    <property type="evidence" value="ECO:0007669"/>
    <property type="project" value="UniProtKB-KW"/>
</dbReference>
<dbReference type="InterPro" id="IPR003356">
    <property type="entry name" value="DNA_methylase_A-5"/>
</dbReference>
<evidence type="ECO:0000256" key="2">
    <source>
        <dbReference type="ARBA" id="ARBA00010923"/>
    </source>
</evidence>
<dbReference type="CDD" id="cd17291">
    <property type="entry name" value="RMtype1_S_MgeORF438P-TRD-CR_like"/>
    <property type="match status" value="1"/>
</dbReference>
<dbReference type="PANTHER" id="PTHR42933">
    <property type="entry name" value="SLR6095 PROTEIN"/>
    <property type="match status" value="1"/>
</dbReference>
<dbReference type="CDD" id="cd02440">
    <property type="entry name" value="AdoMet_MTases"/>
    <property type="match status" value="1"/>
</dbReference>
<evidence type="ECO:0000256" key="3">
    <source>
        <dbReference type="ARBA" id="ARBA00011900"/>
    </source>
</evidence>
<dbReference type="PROSITE" id="PS00092">
    <property type="entry name" value="N6_MTASE"/>
    <property type="match status" value="1"/>
</dbReference>
<keyword evidence="7" id="KW-0680">Restriction system</keyword>
<comment type="catalytic activity">
    <reaction evidence="9">
        <text>a 2'-deoxyadenosine in DNA + S-adenosyl-L-methionine = an N(6)-methyl-2'-deoxyadenosine in DNA + S-adenosyl-L-homocysteine + H(+)</text>
        <dbReference type="Rhea" id="RHEA:15197"/>
        <dbReference type="Rhea" id="RHEA-COMP:12418"/>
        <dbReference type="Rhea" id="RHEA-COMP:12419"/>
        <dbReference type="ChEBI" id="CHEBI:15378"/>
        <dbReference type="ChEBI" id="CHEBI:57856"/>
        <dbReference type="ChEBI" id="CHEBI:59789"/>
        <dbReference type="ChEBI" id="CHEBI:90615"/>
        <dbReference type="ChEBI" id="CHEBI:90616"/>
        <dbReference type="EC" id="2.1.1.72"/>
    </reaction>
</comment>
<dbReference type="GO" id="GO:0009307">
    <property type="term" value="P:DNA restriction-modification system"/>
    <property type="evidence" value="ECO:0007669"/>
    <property type="project" value="UniProtKB-KW"/>
</dbReference>
<dbReference type="GO" id="GO:0008170">
    <property type="term" value="F:N-methyltransferase activity"/>
    <property type="evidence" value="ECO:0007669"/>
    <property type="project" value="InterPro"/>
</dbReference>
<evidence type="ECO:0000313" key="13">
    <source>
        <dbReference type="EMBL" id="STZ07174.1"/>
    </source>
</evidence>
<dbReference type="Pfam" id="PF13588">
    <property type="entry name" value="HSDR_N_2"/>
    <property type="match status" value="1"/>
</dbReference>
<feature type="domain" description="Type I restriction modification DNA specificity" evidence="10">
    <location>
        <begin position="884"/>
        <end position="1019"/>
    </location>
</feature>
<gene>
    <name evidence="13" type="ORF">NCTC12877_00129</name>
</gene>
<dbReference type="Gene3D" id="3.90.220.20">
    <property type="entry name" value="DNA methylase specificity domains"/>
    <property type="match status" value="2"/>
</dbReference>
<keyword evidence="4 13" id="KW-0489">Methyltransferase</keyword>
<dbReference type="Pfam" id="PF02384">
    <property type="entry name" value="N6_Mtase"/>
    <property type="match status" value="1"/>
</dbReference>
<evidence type="ECO:0000256" key="6">
    <source>
        <dbReference type="ARBA" id="ARBA00022691"/>
    </source>
</evidence>